<proteinExistence type="predicted"/>
<evidence type="ECO:0000256" key="6">
    <source>
        <dbReference type="SAM" id="Phobius"/>
    </source>
</evidence>
<sequence>MEDCQSDEEEEDTRNNEDTKRLIADLNDVHAKQNESSLKLLQAVEGWRLLTIFGIVCIWYGVIVVWELKARPFWFLEVSATRRGVLDMIINAPWGLRLVASECGLVGHSALLASDTAAFFAFIVAGQKKDLHQLEKASVLAIIQGATMLHLVTVNKIVSEAVRASNDPRALTSIFWIIGKPFELTTLALSGSLLEWTPVRISYMPGLTIASLLAAIVIGFGQNLHSRSTRYVQQQNIANHKKKIFLGLGFILGLASSCIAALALFPNFYQWQRLLIATIAVVLCGLTPLYLVLESELAAIGAFFILRACCTLDVRGATFLYYTEPLPGFPQLDEFFMSTILGYVAEICALAGILIYKNYLKKWETRKVFQLVAALTCLSNLSAIPLIYWRLFASYPFFDRLAIIIEEAISVIVLNVNDVPLTLLVSTRCQPGNDATVFALLGSTRHFANQFAPFAGNLILSLLGANPKDKPGDRADVDALNRLWIAKFIVALTVLLPAFSPIIRLIPENDIGGTATSVTRADNTSSHRHNSTSVCSVEEEEETAATSSTGTSIGMIAVARGNINK</sequence>
<feature type="transmembrane region" description="Helical" evidence="6">
    <location>
        <begin position="47"/>
        <end position="66"/>
    </location>
</feature>
<dbReference type="GO" id="GO:0016020">
    <property type="term" value="C:membrane"/>
    <property type="evidence" value="ECO:0007669"/>
    <property type="project" value="UniProtKB-SubCell"/>
</dbReference>
<feature type="transmembrane region" description="Helical" evidence="6">
    <location>
        <begin position="203"/>
        <end position="224"/>
    </location>
</feature>
<evidence type="ECO:0000256" key="5">
    <source>
        <dbReference type="ARBA" id="ARBA00023136"/>
    </source>
</evidence>
<organism evidence="7">
    <name type="scientific">Aureoumbra lagunensis</name>
    <dbReference type="NCBI Taxonomy" id="44058"/>
    <lineage>
        <taxon>Eukaryota</taxon>
        <taxon>Sar</taxon>
        <taxon>Stramenopiles</taxon>
        <taxon>Ochrophyta</taxon>
        <taxon>Pelagophyceae</taxon>
        <taxon>Pelagomonadales</taxon>
        <taxon>Aureoumbra</taxon>
    </lineage>
</organism>
<dbReference type="EMBL" id="HBIJ01016115">
    <property type="protein sequence ID" value="CAE0369977.1"/>
    <property type="molecule type" value="Transcribed_RNA"/>
</dbReference>
<keyword evidence="2" id="KW-0813">Transport</keyword>
<dbReference type="PANTHER" id="PTHR31585:SF0">
    <property type="entry name" value="FOLATE-BIOPTERIN TRANSPORTER 1, CHLOROPLASTIC"/>
    <property type="match status" value="1"/>
</dbReference>
<feature type="transmembrane region" description="Helical" evidence="6">
    <location>
        <begin position="244"/>
        <end position="265"/>
    </location>
</feature>
<feature type="transmembrane region" description="Helical" evidence="6">
    <location>
        <begin position="300"/>
        <end position="323"/>
    </location>
</feature>
<feature type="transmembrane region" description="Helical" evidence="6">
    <location>
        <begin position="271"/>
        <end position="293"/>
    </location>
</feature>
<dbReference type="Pfam" id="PF03092">
    <property type="entry name" value="BT1"/>
    <property type="match status" value="1"/>
</dbReference>
<keyword evidence="3 6" id="KW-0812">Transmembrane</keyword>
<evidence type="ECO:0000313" key="7">
    <source>
        <dbReference type="EMBL" id="CAE0369977.1"/>
    </source>
</evidence>
<dbReference type="PANTHER" id="PTHR31585">
    <property type="entry name" value="FOLATE-BIOPTERIN TRANSPORTER 1, CHLOROPLASTIC"/>
    <property type="match status" value="1"/>
</dbReference>
<evidence type="ECO:0000256" key="3">
    <source>
        <dbReference type="ARBA" id="ARBA00022692"/>
    </source>
</evidence>
<evidence type="ECO:0000256" key="1">
    <source>
        <dbReference type="ARBA" id="ARBA00004141"/>
    </source>
</evidence>
<name>A0A7S3NMK3_9STRA</name>
<feature type="transmembrane region" description="Helical" evidence="6">
    <location>
        <begin position="335"/>
        <end position="356"/>
    </location>
</feature>
<feature type="transmembrane region" description="Helical" evidence="6">
    <location>
        <begin position="105"/>
        <end position="125"/>
    </location>
</feature>
<accession>A0A7S3NMK3</accession>
<protein>
    <submittedName>
        <fullName evidence="7">Uncharacterized protein</fullName>
    </submittedName>
</protein>
<feature type="transmembrane region" description="Helical" evidence="6">
    <location>
        <begin position="368"/>
        <end position="389"/>
    </location>
</feature>
<dbReference type="AlphaFoldDB" id="A0A7S3NMK3"/>
<dbReference type="InterPro" id="IPR039309">
    <property type="entry name" value="BT1"/>
</dbReference>
<keyword evidence="4 6" id="KW-1133">Transmembrane helix</keyword>
<gene>
    <name evidence="7" type="ORF">ALAG00032_LOCUS10741</name>
</gene>
<reference evidence="7" key="1">
    <citation type="submission" date="2021-01" db="EMBL/GenBank/DDBJ databases">
        <authorList>
            <person name="Corre E."/>
            <person name="Pelletier E."/>
            <person name="Niang G."/>
            <person name="Scheremetjew M."/>
            <person name="Finn R."/>
            <person name="Kale V."/>
            <person name="Holt S."/>
            <person name="Cochrane G."/>
            <person name="Meng A."/>
            <person name="Brown T."/>
            <person name="Cohen L."/>
        </authorList>
    </citation>
    <scope>NUCLEOTIDE SEQUENCE</scope>
    <source>
        <strain evidence="7">CCMP1510</strain>
    </source>
</reference>
<evidence type="ECO:0000256" key="4">
    <source>
        <dbReference type="ARBA" id="ARBA00022989"/>
    </source>
</evidence>
<keyword evidence="5 6" id="KW-0472">Membrane</keyword>
<evidence type="ECO:0000256" key="2">
    <source>
        <dbReference type="ARBA" id="ARBA00022448"/>
    </source>
</evidence>
<comment type="subcellular location">
    <subcellularLocation>
        <location evidence="1">Membrane</location>
        <topology evidence="1">Multi-pass membrane protein</topology>
    </subcellularLocation>
</comment>